<feature type="compositionally biased region" description="Basic and acidic residues" evidence="2">
    <location>
        <begin position="27"/>
        <end position="40"/>
    </location>
</feature>
<feature type="compositionally biased region" description="Low complexity" evidence="2">
    <location>
        <begin position="232"/>
        <end position="260"/>
    </location>
</feature>
<evidence type="ECO:0000256" key="1">
    <source>
        <dbReference type="SAM" id="Coils"/>
    </source>
</evidence>
<evidence type="ECO:0000313" key="4">
    <source>
        <dbReference type="Proteomes" id="UP000241890"/>
    </source>
</evidence>
<feature type="region of interest" description="Disordered" evidence="2">
    <location>
        <begin position="1"/>
        <end position="296"/>
    </location>
</feature>
<gene>
    <name evidence="3" type="ORF">FCC1311_109752</name>
</gene>
<comment type="caution">
    <text evidence="3">The sequence shown here is derived from an EMBL/GenBank/DDBJ whole genome shotgun (WGS) entry which is preliminary data.</text>
</comment>
<evidence type="ECO:0000256" key="2">
    <source>
        <dbReference type="SAM" id="MobiDB-lite"/>
    </source>
</evidence>
<dbReference type="AlphaFoldDB" id="A0A2R5H104"/>
<dbReference type="EMBL" id="BEYU01000213">
    <property type="protein sequence ID" value="GBG34753.1"/>
    <property type="molecule type" value="Genomic_DNA"/>
</dbReference>
<feature type="compositionally biased region" description="Acidic residues" evidence="2">
    <location>
        <begin position="41"/>
        <end position="51"/>
    </location>
</feature>
<feature type="compositionally biased region" description="Basic and acidic residues" evidence="2">
    <location>
        <begin position="218"/>
        <end position="229"/>
    </location>
</feature>
<sequence>MAGEVPAAAGEQEPRPAELETAAAEDAVTKLDEAAEHRDDEHDDEHDDGEAAADAVAAKTEAEAETETETEVAALEDGEQAEEERDEDDDDKVVEDEDEHVANGDNIENVNEDNKRHGHQQSSSDQDAKLSEETHRAPIEDNGREEIEDKRPDHDEDDSEPLANVATAADAADAADAEVGDDAAPTAESASSGAGTEDVVADDTGEPQPQPQPQQLNEKTHKQADEGLHKQSLAGSSSTLAAAKAAKAAASLAAKASSGGEQSTGAASLPRLAPRVRGGSSRHGTMRPMTFGGTSNKRLSLSLRHLEDHDSRPCPSPRFEKIHENAKSREQLTSTLQSVLSVLSDARLASANNNQCTLQTVAQLEQCSQQPLSQAPAVPLRQLENVVKQRAHAAQNAYGLVKGLDLQPRRAPSALQPPSPLPEPKPSEAVVDETAIKEVRAQLAASEERVRALEENASASKDETAIVEVRAQLAASEKRVRALEEELRKERANRLEALAKERQRTLLAGSASAFITFLAFFLASEPQ</sequence>
<feature type="coiled-coil region" evidence="1">
    <location>
        <begin position="436"/>
        <end position="500"/>
    </location>
</feature>
<keyword evidence="1" id="KW-0175">Coiled coil</keyword>
<keyword evidence="4" id="KW-1185">Reference proteome</keyword>
<proteinExistence type="predicted"/>
<feature type="compositionally biased region" description="Acidic residues" evidence="2">
    <location>
        <begin position="63"/>
        <end position="99"/>
    </location>
</feature>
<feature type="compositionally biased region" description="Low complexity" evidence="2">
    <location>
        <begin position="163"/>
        <end position="172"/>
    </location>
</feature>
<name>A0A2R5H104_9STRA</name>
<reference evidence="3 4" key="1">
    <citation type="submission" date="2017-12" db="EMBL/GenBank/DDBJ databases">
        <title>Sequencing, de novo assembly and annotation of complete genome of a new Thraustochytrid species, strain FCC1311.</title>
        <authorList>
            <person name="Sedici K."/>
            <person name="Godart F."/>
            <person name="Aiese Cigliano R."/>
            <person name="Sanseverino W."/>
            <person name="Barakat M."/>
            <person name="Ortet P."/>
            <person name="Marechal E."/>
            <person name="Cagnac O."/>
            <person name="Amato A."/>
        </authorList>
    </citation>
    <scope>NUCLEOTIDE SEQUENCE [LARGE SCALE GENOMIC DNA]</scope>
</reference>
<dbReference type="InParanoid" id="A0A2R5H104"/>
<organism evidence="3 4">
    <name type="scientific">Hondaea fermentalgiana</name>
    <dbReference type="NCBI Taxonomy" id="2315210"/>
    <lineage>
        <taxon>Eukaryota</taxon>
        <taxon>Sar</taxon>
        <taxon>Stramenopiles</taxon>
        <taxon>Bigyra</taxon>
        <taxon>Labyrinthulomycetes</taxon>
        <taxon>Thraustochytrida</taxon>
        <taxon>Thraustochytriidae</taxon>
        <taxon>Hondaea</taxon>
    </lineage>
</organism>
<dbReference type="Proteomes" id="UP000241890">
    <property type="component" value="Unassembled WGS sequence"/>
</dbReference>
<accession>A0A2R5H104</accession>
<protein>
    <submittedName>
        <fullName evidence="3">Uncharacterized protein</fullName>
    </submittedName>
</protein>
<evidence type="ECO:0000313" key="3">
    <source>
        <dbReference type="EMBL" id="GBG34753.1"/>
    </source>
</evidence>
<feature type="compositionally biased region" description="Basic and acidic residues" evidence="2">
    <location>
        <begin position="126"/>
        <end position="154"/>
    </location>
</feature>